<dbReference type="SUPFAM" id="SSF46689">
    <property type="entry name" value="Homeodomain-like"/>
    <property type="match status" value="1"/>
</dbReference>
<dbReference type="InterPro" id="IPR001647">
    <property type="entry name" value="HTH_TetR"/>
</dbReference>
<reference evidence="8" key="1">
    <citation type="submission" date="2018-05" db="EMBL/GenBank/DDBJ databases">
        <title>Genome sequencing of Phenylobacterium sp. HYN0004.</title>
        <authorList>
            <person name="Yi H."/>
            <person name="Baek C."/>
        </authorList>
    </citation>
    <scope>NUCLEOTIDE SEQUENCE [LARGE SCALE GENOMIC DNA]</scope>
    <source>
        <strain evidence="8">HYN0004</strain>
    </source>
</reference>
<feature type="domain" description="HTH tetR-type" evidence="6">
    <location>
        <begin position="57"/>
        <end position="117"/>
    </location>
</feature>
<keyword evidence="8" id="KW-1185">Reference proteome</keyword>
<dbReference type="GO" id="GO:0003700">
    <property type="term" value="F:DNA-binding transcription factor activity"/>
    <property type="evidence" value="ECO:0007669"/>
    <property type="project" value="TreeGrafter"/>
</dbReference>
<dbReference type="InterPro" id="IPR050109">
    <property type="entry name" value="HTH-type_TetR-like_transc_reg"/>
</dbReference>
<evidence type="ECO:0000256" key="2">
    <source>
        <dbReference type="ARBA" id="ARBA00023125"/>
    </source>
</evidence>
<evidence type="ECO:0000256" key="5">
    <source>
        <dbReference type="SAM" id="MobiDB-lite"/>
    </source>
</evidence>
<dbReference type="PANTHER" id="PTHR30055">
    <property type="entry name" value="HTH-TYPE TRANSCRIPTIONAL REGULATOR RUTR"/>
    <property type="match status" value="1"/>
</dbReference>
<evidence type="ECO:0000256" key="1">
    <source>
        <dbReference type="ARBA" id="ARBA00023015"/>
    </source>
</evidence>
<evidence type="ECO:0000256" key="3">
    <source>
        <dbReference type="ARBA" id="ARBA00023163"/>
    </source>
</evidence>
<dbReference type="Gene3D" id="1.10.357.10">
    <property type="entry name" value="Tetracycline Repressor, domain 2"/>
    <property type="match status" value="1"/>
</dbReference>
<dbReference type="AlphaFoldDB" id="A0A2Z3HQU8"/>
<organism evidence="7 8">
    <name type="scientific">Phenylobacterium parvum</name>
    <dbReference type="NCBI Taxonomy" id="2201350"/>
    <lineage>
        <taxon>Bacteria</taxon>
        <taxon>Pseudomonadati</taxon>
        <taxon>Pseudomonadota</taxon>
        <taxon>Alphaproteobacteria</taxon>
        <taxon>Caulobacterales</taxon>
        <taxon>Caulobacteraceae</taxon>
        <taxon>Phenylobacterium</taxon>
    </lineage>
</organism>
<evidence type="ECO:0000313" key="7">
    <source>
        <dbReference type="EMBL" id="AWM78733.1"/>
    </source>
</evidence>
<proteinExistence type="predicted"/>
<dbReference type="GO" id="GO:0000976">
    <property type="term" value="F:transcription cis-regulatory region binding"/>
    <property type="evidence" value="ECO:0007669"/>
    <property type="project" value="TreeGrafter"/>
</dbReference>
<name>A0A2Z3HQU8_9CAUL</name>
<dbReference type="EMBL" id="CP029479">
    <property type="protein sequence ID" value="AWM78733.1"/>
    <property type="molecule type" value="Genomic_DNA"/>
</dbReference>
<evidence type="ECO:0000256" key="4">
    <source>
        <dbReference type="PROSITE-ProRule" id="PRU00335"/>
    </source>
</evidence>
<dbReference type="PRINTS" id="PR00455">
    <property type="entry name" value="HTHTETR"/>
</dbReference>
<dbReference type="SUPFAM" id="SSF48498">
    <property type="entry name" value="Tetracyclin repressor-like, C-terminal domain"/>
    <property type="match status" value="1"/>
</dbReference>
<dbReference type="InterPro" id="IPR036271">
    <property type="entry name" value="Tet_transcr_reg_TetR-rel_C_sf"/>
</dbReference>
<accession>A0A2Z3HQU8</accession>
<dbReference type="Proteomes" id="UP000247763">
    <property type="component" value="Chromosome"/>
</dbReference>
<dbReference type="KEGG" id="phb:HYN04_04590"/>
<dbReference type="PROSITE" id="PS50977">
    <property type="entry name" value="HTH_TETR_2"/>
    <property type="match status" value="1"/>
</dbReference>
<dbReference type="PANTHER" id="PTHR30055:SF234">
    <property type="entry name" value="HTH-TYPE TRANSCRIPTIONAL REGULATOR BETI"/>
    <property type="match status" value="1"/>
</dbReference>
<evidence type="ECO:0000313" key="8">
    <source>
        <dbReference type="Proteomes" id="UP000247763"/>
    </source>
</evidence>
<dbReference type="OrthoDB" id="3218408at2"/>
<keyword evidence="3" id="KW-0804">Transcription</keyword>
<dbReference type="InterPro" id="IPR009057">
    <property type="entry name" value="Homeodomain-like_sf"/>
</dbReference>
<evidence type="ECO:0000259" key="6">
    <source>
        <dbReference type="PROSITE" id="PS50977"/>
    </source>
</evidence>
<dbReference type="Pfam" id="PF00440">
    <property type="entry name" value="TetR_N"/>
    <property type="match status" value="1"/>
</dbReference>
<sequence length="255" mass="27598">MSSIRIVLIGAGSPWRRLGGFFDHLVISCKRGYQGEEQRSRSRPMSRMSGPDDARRRRTRQALIRAGETLLAERPVDAIAVDDIVREAGVAKGSFFNHFSDKSALALAVATEVRLRMEQRVGAVNAGLGDPEERLVRGVCAFIQYARTHPAEARAMLRSQDRPAPPDHPLNAGLRADLEAGLERGSFRAPGLDPAVLMVSGVCQILLSSVLDGPRSAVRDRGLVAETLALMLGGLGLSGEAAERRARDAAEDLIR</sequence>
<feature type="region of interest" description="Disordered" evidence="5">
    <location>
        <begin position="36"/>
        <end position="56"/>
    </location>
</feature>
<protein>
    <recommendedName>
        <fullName evidence="6">HTH tetR-type domain-containing protein</fullName>
    </recommendedName>
</protein>
<keyword evidence="2 4" id="KW-0238">DNA-binding</keyword>
<feature type="DNA-binding region" description="H-T-H motif" evidence="4">
    <location>
        <begin position="80"/>
        <end position="99"/>
    </location>
</feature>
<keyword evidence="1" id="KW-0805">Transcription regulation</keyword>
<gene>
    <name evidence="7" type="ORF">HYN04_04590</name>
</gene>